<dbReference type="InterPro" id="IPR011014">
    <property type="entry name" value="MscS_channel_TM-2"/>
</dbReference>
<dbReference type="SUPFAM" id="SSF50182">
    <property type="entry name" value="Sm-like ribonucleoproteins"/>
    <property type="match status" value="1"/>
</dbReference>
<keyword evidence="3" id="KW-1003">Cell membrane</keyword>
<dbReference type="SUPFAM" id="SSF82689">
    <property type="entry name" value="Mechanosensitive channel protein MscS (YggB), C-terminal domain"/>
    <property type="match status" value="1"/>
</dbReference>
<evidence type="ECO:0000256" key="3">
    <source>
        <dbReference type="ARBA" id="ARBA00022475"/>
    </source>
</evidence>
<feature type="transmembrane region" description="Helical" evidence="7">
    <location>
        <begin position="44"/>
        <end position="64"/>
    </location>
</feature>
<dbReference type="PANTHER" id="PTHR30460:SF1">
    <property type="entry name" value="MECHANOSENSITIVE ION CHANNEL"/>
    <property type="match status" value="1"/>
</dbReference>
<evidence type="ECO:0000256" key="1">
    <source>
        <dbReference type="ARBA" id="ARBA00004651"/>
    </source>
</evidence>
<evidence type="ECO:0000256" key="6">
    <source>
        <dbReference type="ARBA" id="ARBA00023136"/>
    </source>
</evidence>
<evidence type="ECO:0000313" key="9">
    <source>
        <dbReference type="EMBL" id="MBC5997016.1"/>
    </source>
</evidence>
<keyword evidence="4 7" id="KW-0812">Transmembrane</keyword>
<dbReference type="Proteomes" id="UP000609849">
    <property type="component" value="Unassembled WGS sequence"/>
</dbReference>
<reference evidence="9 10" key="1">
    <citation type="submission" date="2020-08" db="EMBL/GenBank/DDBJ databases">
        <authorList>
            <person name="Liu C."/>
            <person name="Sun Q."/>
        </authorList>
    </citation>
    <scope>NUCLEOTIDE SEQUENCE [LARGE SCALE GENOMIC DNA]</scope>
    <source>
        <strain evidence="9 10">NSJ-18</strain>
    </source>
</reference>
<feature type="domain" description="Mechanosensitive ion channel MscS" evidence="8">
    <location>
        <begin position="97"/>
        <end position="162"/>
    </location>
</feature>
<dbReference type="EMBL" id="JACRWE010000004">
    <property type="protein sequence ID" value="MBC5997016.1"/>
    <property type="molecule type" value="Genomic_DNA"/>
</dbReference>
<dbReference type="Gene3D" id="3.30.70.100">
    <property type="match status" value="1"/>
</dbReference>
<keyword evidence="6 7" id="KW-0472">Membrane</keyword>
<organism evidence="9 10">
    <name type="scientific">Romboutsia faecis</name>
    <dbReference type="NCBI Taxonomy" id="2764597"/>
    <lineage>
        <taxon>Bacteria</taxon>
        <taxon>Bacillati</taxon>
        <taxon>Bacillota</taxon>
        <taxon>Clostridia</taxon>
        <taxon>Peptostreptococcales</taxon>
        <taxon>Peptostreptococcaceae</taxon>
        <taxon>Romboutsia</taxon>
    </lineage>
</organism>
<proteinExistence type="inferred from homology"/>
<evidence type="ECO:0000256" key="2">
    <source>
        <dbReference type="ARBA" id="ARBA00008017"/>
    </source>
</evidence>
<dbReference type="RefSeq" id="WP_172976740.1">
    <property type="nucleotide sequence ID" value="NZ_JACRWE010000004.1"/>
</dbReference>
<dbReference type="InterPro" id="IPR010920">
    <property type="entry name" value="LSM_dom_sf"/>
</dbReference>
<keyword evidence="5 7" id="KW-1133">Transmembrane helix</keyword>
<evidence type="ECO:0000313" key="10">
    <source>
        <dbReference type="Proteomes" id="UP000609849"/>
    </source>
</evidence>
<dbReference type="Pfam" id="PF00924">
    <property type="entry name" value="MS_channel_2nd"/>
    <property type="match status" value="1"/>
</dbReference>
<comment type="similarity">
    <text evidence="2">Belongs to the MscS (TC 1.A.23) family.</text>
</comment>
<evidence type="ECO:0000256" key="5">
    <source>
        <dbReference type="ARBA" id="ARBA00022989"/>
    </source>
</evidence>
<dbReference type="PANTHER" id="PTHR30460">
    <property type="entry name" value="MODERATE CONDUCTANCE MECHANOSENSITIVE CHANNEL YBIO"/>
    <property type="match status" value="1"/>
</dbReference>
<evidence type="ECO:0000256" key="7">
    <source>
        <dbReference type="SAM" id="Phobius"/>
    </source>
</evidence>
<dbReference type="Gene3D" id="2.30.30.60">
    <property type="match status" value="1"/>
</dbReference>
<feature type="transmembrane region" description="Helical" evidence="7">
    <location>
        <begin position="76"/>
        <end position="98"/>
    </location>
</feature>
<gene>
    <name evidence="9" type="ORF">H8923_09600</name>
</gene>
<dbReference type="SUPFAM" id="SSF82861">
    <property type="entry name" value="Mechanosensitive channel protein MscS (YggB), transmembrane region"/>
    <property type="match status" value="1"/>
</dbReference>
<evidence type="ECO:0000256" key="4">
    <source>
        <dbReference type="ARBA" id="ARBA00022692"/>
    </source>
</evidence>
<name>A0ABR7JQ22_9FIRM</name>
<dbReference type="InterPro" id="IPR045276">
    <property type="entry name" value="YbiO_bact"/>
</dbReference>
<comment type="subcellular location">
    <subcellularLocation>
        <location evidence="1">Cell membrane</location>
        <topology evidence="1">Multi-pass membrane protein</topology>
    </subcellularLocation>
</comment>
<dbReference type="Gene3D" id="1.10.287.1260">
    <property type="match status" value="1"/>
</dbReference>
<feature type="transmembrane region" description="Helical" evidence="7">
    <location>
        <begin position="6"/>
        <end position="23"/>
    </location>
</feature>
<dbReference type="InterPro" id="IPR006685">
    <property type="entry name" value="MscS_channel_2nd"/>
</dbReference>
<dbReference type="InterPro" id="IPR011066">
    <property type="entry name" value="MscS_channel_C_sf"/>
</dbReference>
<evidence type="ECO:0000259" key="8">
    <source>
        <dbReference type="Pfam" id="PF00924"/>
    </source>
</evidence>
<sequence>MFVTKIINTIILVIISYTLLKLIHFLLRRLFEFTRFDVRYENTLYSVLSSVSYYIVFVICIILILREFGIVDATKFGSLVTGASIVGLIAGFASQSILKDIFNGFFILFEKQIQVGDFVIINEEFRGTVEEIGIRSTSIRDWDLRRITLPNGNITSIKNYSKNKMRAVIHVKVSYEEDPMKVISALEEVCQIMNDKYKEYLYDSNEMSRSFKVYGITDIDKSSIGVQYTITGIVKSYKYFSALKEAKLQILLVFKKNNIKIAYPKHINIISYENQDKDID</sequence>
<keyword evidence="10" id="KW-1185">Reference proteome</keyword>
<accession>A0ABR7JQ22</accession>
<comment type="caution">
    <text evidence="9">The sequence shown here is derived from an EMBL/GenBank/DDBJ whole genome shotgun (WGS) entry which is preliminary data.</text>
</comment>
<protein>
    <submittedName>
        <fullName evidence="9">Mechanosensitive ion channel</fullName>
    </submittedName>
</protein>
<dbReference type="InterPro" id="IPR023408">
    <property type="entry name" value="MscS_beta-dom_sf"/>
</dbReference>